<dbReference type="GO" id="GO:0004475">
    <property type="term" value="F:mannose-1-phosphate guanylyltransferase (GTP) activity"/>
    <property type="evidence" value="ECO:0007669"/>
    <property type="project" value="TreeGrafter"/>
</dbReference>
<reference evidence="2 3" key="1">
    <citation type="journal article" date="2015" name="Nature">
        <title>rRNA introns, odd ribosomes, and small enigmatic genomes across a large radiation of phyla.</title>
        <authorList>
            <person name="Brown C.T."/>
            <person name="Hug L.A."/>
            <person name="Thomas B.C."/>
            <person name="Sharon I."/>
            <person name="Castelle C.J."/>
            <person name="Singh A."/>
            <person name="Wilkins M.J."/>
            <person name="Williams K.H."/>
            <person name="Banfield J.F."/>
        </authorList>
    </citation>
    <scope>NUCLEOTIDE SEQUENCE [LARGE SCALE GENOMIC DNA]</scope>
</reference>
<name>A0A0G2ALE2_9BACT</name>
<dbReference type="SUPFAM" id="SSF51182">
    <property type="entry name" value="RmlC-like cupins"/>
    <property type="match status" value="1"/>
</dbReference>
<dbReference type="InterPro" id="IPR011051">
    <property type="entry name" value="RmlC_Cupin_sf"/>
</dbReference>
<dbReference type="InterPro" id="IPR014710">
    <property type="entry name" value="RmlC-like_jellyroll"/>
</dbReference>
<dbReference type="GO" id="GO:0009298">
    <property type="term" value="P:GDP-mannose biosynthetic process"/>
    <property type="evidence" value="ECO:0007669"/>
    <property type="project" value="TreeGrafter"/>
</dbReference>
<dbReference type="PANTHER" id="PTHR46390:SF1">
    <property type="entry name" value="MANNOSE-1-PHOSPHATE GUANYLYLTRANSFERASE"/>
    <property type="match status" value="1"/>
</dbReference>
<dbReference type="InterPro" id="IPR051161">
    <property type="entry name" value="Mannose-6P_isomerase_type2"/>
</dbReference>
<dbReference type="InterPro" id="IPR001538">
    <property type="entry name" value="Man6P_isomerase-2_C"/>
</dbReference>
<dbReference type="EMBL" id="LCRH01000002">
    <property type="protein sequence ID" value="KKW33469.1"/>
    <property type="molecule type" value="Genomic_DNA"/>
</dbReference>
<gene>
    <name evidence="2" type="ORF">UY76_C0002G0023</name>
</gene>
<sequence>MTDQLPENIRPWGFYEILETSPNHQVKRHVIHPGKRNSYQRHQRRTEYWIIVEGRCRATINDVFVDAGPGELISVPVGTKHRWENPNTSPLVLIEVQTGDYFGEDDIERFSDDYGREGTTRPH</sequence>
<comment type="caution">
    <text evidence="2">The sequence shown here is derived from an EMBL/GenBank/DDBJ whole genome shotgun (WGS) entry which is preliminary data.</text>
</comment>
<proteinExistence type="predicted"/>
<dbReference type="CDD" id="cd02213">
    <property type="entry name" value="cupin_PMI_typeII_C"/>
    <property type="match status" value="1"/>
</dbReference>
<protein>
    <submittedName>
        <fullName evidence="2">Mannose 6 phosphate isomerase</fullName>
    </submittedName>
</protein>
<feature type="domain" description="Mannose-6-phosphate isomerase type II C-terminal" evidence="1">
    <location>
        <begin position="8"/>
        <end position="112"/>
    </location>
</feature>
<dbReference type="AlphaFoldDB" id="A0A0G2ALE2"/>
<evidence type="ECO:0000313" key="3">
    <source>
        <dbReference type="Proteomes" id="UP000034054"/>
    </source>
</evidence>
<dbReference type="Pfam" id="PF01050">
    <property type="entry name" value="MannoseP_isomer"/>
    <property type="match status" value="1"/>
</dbReference>
<dbReference type="Proteomes" id="UP000034054">
    <property type="component" value="Unassembled WGS sequence"/>
</dbReference>
<evidence type="ECO:0000313" key="2">
    <source>
        <dbReference type="EMBL" id="KKW33469.1"/>
    </source>
</evidence>
<evidence type="ECO:0000259" key="1">
    <source>
        <dbReference type="Pfam" id="PF01050"/>
    </source>
</evidence>
<accession>A0A0G2ALE2</accession>
<dbReference type="GO" id="GO:0016853">
    <property type="term" value="F:isomerase activity"/>
    <property type="evidence" value="ECO:0007669"/>
    <property type="project" value="UniProtKB-KW"/>
</dbReference>
<dbReference type="GO" id="GO:0005976">
    <property type="term" value="P:polysaccharide metabolic process"/>
    <property type="evidence" value="ECO:0007669"/>
    <property type="project" value="InterPro"/>
</dbReference>
<dbReference type="Gene3D" id="2.60.120.10">
    <property type="entry name" value="Jelly Rolls"/>
    <property type="match status" value="1"/>
</dbReference>
<dbReference type="PANTHER" id="PTHR46390">
    <property type="entry name" value="MANNOSE-1-PHOSPHATE GUANYLYLTRANSFERASE"/>
    <property type="match status" value="1"/>
</dbReference>
<organism evidence="2 3">
    <name type="scientific">Candidatus Uhrbacteria bacterium GW2011_GWA2_52_8d</name>
    <dbReference type="NCBI Taxonomy" id="1618979"/>
    <lineage>
        <taxon>Bacteria</taxon>
        <taxon>Candidatus Uhriibacteriota</taxon>
    </lineage>
</organism>
<keyword evidence="2" id="KW-0413">Isomerase</keyword>